<dbReference type="GO" id="GO:0005975">
    <property type="term" value="P:carbohydrate metabolic process"/>
    <property type="evidence" value="ECO:0007669"/>
    <property type="project" value="InterPro"/>
</dbReference>
<evidence type="ECO:0000256" key="2">
    <source>
        <dbReference type="ARBA" id="ARBA00022729"/>
    </source>
</evidence>
<dbReference type="InterPro" id="IPR051398">
    <property type="entry name" value="Polysacch_Deacetylase"/>
</dbReference>
<dbReference type="PANTHER" id="PTHR34216">
    <property type="match status" value="1"/>
</dbReference>
<dbReference type="GO" id="GO:0005576">
    <property type="term" value="C:extracellular region"/>
    <property type="evidence" value="ECO:0007669"/>
    <property type="project" value="UniProtKB-SubCell"/>
</dbReference>
<dbReference type="Pfam" id="PF01522">
    <property type="entry name" value="Polysacc_deac_1"/>
    <property type="match status" value="1"/>
</dbReference>
<sequence>MLRIDRFMSIHIFSALRRFKRGNHRHFIPILMYHSISEELEFGHPYYWINTSPKRFYEQMKFLKDNGYKVISLSEALNIIKNNDPTNSINISNSLTPNNSSNSIDANNQNIPSFHHSIIPSFQYSNIQIFHHSTIPPNKYVVLTFDDGYQDFLTEALPVLQDFGYAATLFITTGFIGKKVRSKFKGKTCLTWDEVRDIRALGVEIGSHTINHSMLYGLTWSEVENELSDSKKMIEDEIGTLVYNFSFPFAYPADKKWEAMFHNILNNYGYISCSTTKIGLNCLGDNPFSLKRVPINECDDLRFFETKLFGAYDWIGNLQTISKQIKKLLLQT</sequence>
<evidence type="ECO:0000313" key="4">
    <source>
        <dbReference type="EMBL" id="HFZ09281.1"/>
    </source>
</evidence>
<organism evidence="4">
    <name type="scientific">candidate division CPR3 bacterium</name>
    <dbReference type="NCBI Taxonomy" id="2268181"/>
    <lineage>
        <taxon>Bacteria</taxon>
        <taxon>Bacteria division CPR3</taxon>
    </lineage>
</organism>
<dbReference type="InterPro" id="IPR002509">
    <property type="entry name" value="NODB_dom"/>
</dbReference>
<dbReference type="PROSITE" id="PS51677">
    <property type="entry name" value="NODB"/>
    <property type="match status" value="1"/>
</dbReference>
<name>A0A7V3N4R0_UNCC3</name>
<dbReference type="GO" id="GO:0016810">
    <property type="term" value="F:hydrolase activity, acting on carbon-nitrogen (but not peptide) bonds"/>
    <property type="evidence" value="ECO:0007669"/>
    <property type="project" value="InterPro"/>
</dbReference>
<dbReference type="PANTHER" id="PTHR34216:SF3">
    <property type="entry name" value="POLY-BETA-1,6-N-ACETYL-D-GLUCOSAMINE N-DEACETYLASE"/>
    <property type="match status" value="1"/>
</dbReference>
<comment type="caution">
    <text evidence="4">The sequence shown here is derived from an EMBL/GenBank/DDBJ whole genome shotgun (WGS) entry which is preliminary data.</text>
</comment>
<dbReference type="CDD" id="cd10918">
    <property type="entry name" value="CE4_NodB_like_5s_6s"/>
    <property type="match status" value="1"/>
</dbReference>
<proteinExistence type="predicted"/>
<dbReference type="InterPro" id="IPR011330">
    <property type="entry name" value="Glyco_hydro/deAcase_b/a-brl"/>
</dbReference>
<keyword evidence="2" id="KW-0732">Signal</keyword>
<evidence type="ECO:0000256" key="1">
    <source>
        <dbReference type="ARBA" id="ARBA00004613"/>
    </source>
</evidence>
<gene>
    <name evidence="4" type="ORF">ENV41_04030</name>
</gene>
<reference evidence="4" key="1">
    <citation type="journal article" date="2020" name="mSystems">
        <title>Genome- and Community-Level Interaction Insights into Carbon Utilization and Element Cycling Functions of Hydrothermarchaeota in Hydrothermal Sediment.</title>
        <authorList>
            <person name="Zhou Z."/>
            <person name="Liu Y."/>
            <person name="Xu W."/>
            <person name="Pan J."/>
            <person name="Luo Z.H."/>
            <person name="Li M."/>
        </authorList>
    </citation>
    <scope>NUCLEOTIDE SEQUENCE [LARGE SCALE GENOMIC DNA]</scope>
    <source>
        <strain evidence="4">SpSt-757</strain>
    </source>
</reference>
<dbReference type="Gene3D" id="3.20.20.370">
    <property type="entry name" value="Glycoside hydrolase/deacetylase"/>
    <property type="match status" value="2"/>
</dbReference>
<dbReference type="SUPFAM" id="SSF88713">
    <property type="entry name" value="Glycoside hydrolase/deacetylase"/>
    <property type="match status" value="1"/>
</dbReference>
<dbReference type="EMBL" id="DTGG01000123">
    <property type="protein sequence ID" value="HFZ09281.1"/>
    <property type="molecule type" value="Genomic_DNA"/>
</dbReference>
<dbReference type="AlphaFoldDB" id="A0A7V3N4R0"/>
<accession>A0A7V3N4R0</accession>
<evidence type="ECO:0000259" key="3">
    <source>
        <dbReference type="PROSITE" id="PS51677"/>
    </source>
</evidence>
<protein>
    <recommendedName>
        <fullName evidence="3">NodB homology domain-containing protein</fullName>
    </recommendedName>
</protein>
<feature type="domain" description="NodB homology" evidence="3">
    <location>
        <begin position="139"/>
        <end position="332"/>
    </location>
</feature>
<comment type="subcellular location">
    <subcellularLocation>
        <location evidence="1">Secreted</location>
    </subcellularLocation>
</comment>